<evidence type="ECO:0000256" key="5">
    <source>
        <dbReference type="ARBA" id="ARBA00022777"/>
    </source>
</evidence>
<evidence type="ECO:0000256" key="6">
    <source>
        <dbReference type="ARBA" id="ARBA00022840"/>
    </source>
</evidence>
<gene>
    <name evidence="10" type="ORF">ACFOZY_04760</name>
</gene>
<dbReference type="Gene3D" id="2.60.200.40">
    <property type="match status" value="1"/>
</dbReference>
<dbReference type="NCBIfam" id="TIGR00147">
    <property type="entry name" value="YegS/Rv2252/BmrU family lipid kinase"/>
    <property type="match status" value="1"/>
</dbReference>
<organism evidence="10 11">
    <name type="scientific">Chungangia koreensis</name>
    <dbReference type="NCBI Taxonomy" id="752657"/>
    <lineage>
        <taxon>Bacteria</taxon>
        <taxon>Bacillati</taxon>
        <taxon>Bacillota</taxon>
        <taxon>Bacilli</taxon>
        <taxon>Lactobacillales</taxon>
        <taxon>Chungangia</taxon>
    </lineage>
</organism>
<accession>A0ABV8X6N5</accession>
<name>A0ABV8X6N5_9LACT</name>
<keyword evidence="7" id="KW-0443">Lipid metabolism</keyword>
<dbReference type="InterPro" id="IPR005218">
    <property type="entry name" value="Diacylglycerol/lipid_kinase"/>
</dbReference>
<sequence>MLKTKIIVNLKARNGKAEKKWDRFKSKLSIPFEEHITLYPGHARELAEEFAFEAQERAEDVLIVAFGGDGTVHEVIDGIGESGYIRIGAVPSGSGNDFHRGFTLFKNPSDLEKYVYNPTGDAWMDLGRFFSETGQYMFVNSAGIGLDAYIAHKVNQSSLKKAFNSVYLGQLTYSYFLFQCLLKFRPFNLTVQTESDKMTFANVWLATVSNQPYFGGGMKISPKSEPDDGQIELTVVHRLSAMKLLVMFISVFFGMHTKMKEVTQLTGKSFSLTVDEVIHRHADGEYAGMTIPYQETRFEVKPARWKLANCKKKAGLPDQLFNGEERMEKMERGS</sequence>
<dbReference type="PANTHER" id="PTHR12358">
    <property type="entry name" value="SPHINGOSINE KINASE"/>
    <property type="match status" value="1"/>
</dbReference>
<dbReference type="InterPro" id="IPR001206">
    <property type="entry name" value="Diacylglycerol_kinase_cat_dom"/>
</dbReference>
<dbReference type="EC" id="2.7.1.-" evidence="10"/>
<evidence type="ECO:0000256" key="4">
    <source>
        <dbReference type="ARBA" id="ARBA00022741"/>
    </source>
</evidence>
<comment type="caution">
    <text evidence="10">The sequence shown here is derived from an EMBL/GenBank/DDBJ whole genome shotgun (WGS) entry which is preliminary data.</text>
</comment>
<dbReference type="Proteomes" id="UP001595817">
    <property type="component" value="Unassembled WGS sequence"/>
</dbReference>
<keyword evidence="6" id="KW-0067">ATP-binding</keyword>
<evidence type="ECO:0000259" key="9">
    <source>
        <dbReference type="PROSITE" id="PS50146"/>
    </source>
</evidence>
<dbReference type="RefSeq" id="WP_378152833.1">
    <property type="nucleotide sequence ID" value="NZ_JBHSEC010000005.1"/>
</dbReference>
<keyword evidence="7" id="KW-0594">Phospholipid biosynthesis</keyword>
<dbReference type="PROSITE" id="PS50146">
    <property type="entry name" value="DAGK"/>
    <property type="match status" value="1"/>
</dbReference>
<dbReference type="InterPro" id="IPR045540">
    <property type="entry name" value="YegS/DAGK_C"/>
</dbReference>
<keyword evidence="7" id="KW-0444">Lipid biosynthesis</keyword>
<evidence type="ECO:0000256" key="3">
    <source>
        <dbReference type="ARBA" id="ARBA00022679"/>
    </source>
</evidence>
<keyword evidence="5 10" id="KW-0418">Kinase</keyword>
<feature type="domain" description="DAGKc" evidence="9">
    <location>
        <begin position="1"/>
        <end position="133"/>
    </location>
</feature>
<evidence type="ECO:0000313" key="10">
    <source>
        <dbReference type="EMBL" id="MFC4409745.1"/>
    </source>
</evidence>
<keyword evidence="11" id="KW-1185">Reference proteome</keyword>
<dbReference type="InterPro" id="IPR017438">
    <property type="entry name" value="ATP-NAD_kinase_N"/>
</dbReference>
<evidence type="ECO:0000256" key="1">
    <source>
        <dbReference type="ARBA" id="ARBA00001946"/>
    </source>
</evidence>
<comment type="cofactor">
    <cofactor evidence="1">
        <name>Mg(2+)</name>
        <dbReference type="ChEBI" id="CHEBI:18420"/>
    </cofactor>
</comment>
<evidence type="ECO:0000256" key="8">
    <source>
        <dbReference type="ARBA" id="ARBA00023264"/>
    </source>
</evidence>
<keyword evidence="3 10" id="KW-0808">Transferase</keyword>
<dbReference type="SUPFAM" id="SSF111331">
    <property type="entry name" value="NAD kinase/diacylglycerol kinase-like"/>
    <property type="match status" value="1"/>
</dbReference>
<keyword evidence="8" id="KW-1208">Phospholipid metabolism</keyword>
<evidence type="ECO:0000256" key="7">
    <source>
        <dbReference type="ARBA" id="ARBA00023209"/>
    </source>
</evidence>
<proteinExistence type="inferred from homology"/>
<dbReference type="InterPro" id="IPR016064">
    <property type="entry name" value="NAD/diacylglycerol_kinase_sf"/>
</dbReference>
<evidence type="ECO:0000256" key="2">
    <source>
        <dbReference type="ARBA" id="ARBA00005983"/>
    </source>
</evidence>
<dbReference type="PANTHER" id="PTHR12358:SF54">
    <property type="entry name" value="SPHINGOSINE KINASE RELATED PROTEIN"/>
    <property type="match status" value="1"/>
</dbReference>
<dbReference type="Pfam" id="PF00781">
    <property type="entry name" value="DAGK_cat"/>
    <property type="match status" value="1"/>
</dbReference>
<keyword evidence="4" id="KW-0547">Nucleotide-binding</keyword>
<dbReference type="InterPro" id="IPR050187">
    <property type="entry name" value="Lipid_Phosphate_FormReg"/>
</dbReference>
<reference evidence="11" key="1">
    <citation type="journal article" date="2019" name="Int. J. Syst. Evol. Microbiol.">
        <title>The Global Catalogue of Microorganisms (GCM) 10K type strain sequencing project: providing services to taxonomists for standard genome sequencing and annotation.</title>
        <authorList>
            <consortium name="The Broad Institute Genomics Platform"/>
            <consortium name="The Broad Institute Genome Sequencing Center for Infectious Disease"/>
            <person name="Wu L."/>
            <person name="Ma J."/>
        </authorList>
    </citation>
    <scope>NUCLEOTIDE SEQUENCE [LARGE SCALE GENOMIC DNA]</scope>
    <source>
        <strain evidence="11">CCUG 59778</strain>
    </source>
</reference>
<dbReference type="Pfam" id="PF19279">
    <property type="entry name" value="YegS_C"/>
    <property type="match status" value="1"/>
</dbReference>
<dbReference type="Gene3D" id="3.40.50.10330">
    <property type="entry name" value="Probable inorganic polyphosphate/atp-NAD kinase, domain 1"/>
    <property type="match status" value="1"/>
</dbReference>
<evidence type="ECO:0000313" key="11">
    <source>
        <dbReference type="Proteomes" id="UP001595817"/>
    </source>
</evidence>
<dbReference type="EMBL" id="JBHSEC010000005">
    <property type="protein sequence ID" value="MFC4409745.1"/>
    <property type="molecule type" value="Genomic_DNA"/>
</dbReference>
<comment type="similarity">
    <text evidence="2">Belongs to the diacylglycerol/lipid kinase family.</text>
</comment>
<dbReference type="GO" id="GO:0016301">
    <property type="term" value="F:kinase activity"/>
    <property type="evidence" value="ECO:0007669"/>
    <property type="project" value="UniProtKB-KW"/>
</dbReference>
<protein>
    <submittedName>
        <fullName evidence="10">Diacylglycerol/lipid kinase family protein</fullName>
        <ecNumber evidence="10">2.7.1.-</ecNumber>
    </submittedName>
</protein>